<dbReference type="Pfam" id="PF21090">
    <property type="entry name" value="P-loop_SecA"/>
    <property type="match status" value="2"/>
</dbReference>
<dbReference type="GO" id="GO:0046872">
    <property type="term" value="F:metal ion binding"/>
    <property type="evidence" value="ECO:0007669"/>
    <property type="project" value="UniProtKB-KW"/>
</dbReference>
<comment type="caution">
    <text evidence="18">The sequence shown here is derived from an EMBL/GenBank/DDBJ whole genome shotgun (WGS) entry which is preliminary data.</text>
</comment>
<dbReference type="InterPro" id="IPR000185">
    <property type="entry name" value="SecA"/>
</dbReference>
<evidence type="ECO:0000256" key="5">
    <source>
        <dbReference type="ARBA" id="ARBA00022723"/>
    </source>
</evidence>
<dbReference type="Gene3D" id="3.90.1440.10">
    <property type="entry name" value="SecA, preprotein cross-linking domain"/>
    <property type="match status" value="1"/>
</dbReference>
<organism evidence="18 19">
    <name type="scientific">Veillonella nakazawae</name>
    <dbReference type="NCBI Taxonomy" id="2682456"/>
    <lineage>
        <taxon>Bacteria</taxon>
        <taxon>Bacillati</taxon>
        <taxon>Bacillota</taxon>
        <taxon>Negativicutes</taxon>
        <taxon>Veillonellales</taxon>
        <taxon>Veillonellaceae</taxon>
        <taxon>Veillonella</taxon>
    </lineage>
</organism>
<dbReference type="GO" id="GO:0005886">
    <property type="term" value="C:plasma membrane"/>
    <property type="evidence" value="ECO:0007669"/>
    <property type="project" value="UniProtKB-SubCell"/>
</dbReference>
<keyword evidence="7" id="KW-0862">Zinc</keyword>
<dbReference type="InterPro" id="IPR036266">
    <property type="entry name" value="SecA_Wing/Scaffold_sf"/>
</dbReference>
<dbReference type="Gene3D" id="3.40.50.300">
    <property type="entry name" value="P-loop containing nucleotide triphosphate hydrolases"/>
    <property type="match status" value="3"/>
</dbReference>
<dbReference type="PRINTS" id="PR00906">
    <property type="entry name" value="SECA"/>
</dbReference>
<evidence type="ECO:0000256" key="11">
    <source>
        <dbReference type="ARBA" id="ARBA00023010"/>
    </source>
</evidence>
<evidence type="ECO:0000259" key="16">
    <source>
        <dbReference type="PROSITE" id="PS51194"/>
    </source>
</evidence>
<dbReference type="GO" id="GO:0017038">
    <property type="term" value="P:protein import"/>
    <property type="evidence" value="ECO:0007669"/>
    <property type="project" value="InterPro"/>
</dbReference>
<dbReference type="FunFam" id="1.10.3060.10:FF:000003">
    <property type="entry name" value="Protein translocase subunit SecA"/>
    <property type="match status" value="1"/>
</dbReference>
<evidence type="ECO:0000259" key="15">
    <source>
        <dbReference type="PROSITE" id="PS51192"/>
    </source>
</evidence>
<dbReference type="EMBL" id="JAJDLA010000002">
    <property type="protein sequence ID" value="MCB8605021.1"/>
    <property type="molecule type" value="Genomic_DNA"/>
</dbReference>
<dbReference type="SUPFAM" id="SSF81767">
    <property type="entry name" value="Pre-protein crosslinking domain of SecA"/>
    <property type="match status" value="1"/>
</dbReference>
<dbReference type="GO" id="GO:0006605">
    <property type="term" value="P:protein targeting"/>
    <property type="evidence" value="ECO:0007669"/>
    <property type="project" value="UniProtKB-UniRule"/>
</dbReference>
<dbReference type="InterPro" id="IPR011115">
    <property type="entry name" value="SecA_DEAD"/>
</dbReference>
<dbReference type="PANTHER" id="PTHR30612:SF0">
    <property type="entry name" value="CHLOROPLAST PROTEIN-TRANSPORTING ATPASE"/>
    <property type="match status" value="1"/>
</dbReference>
<feature type="domain" description="SecA family profile" evidence="17">
    <location>
        <begin position="2"/>
        <end position="571"/>
    </location>
</feature>
<evidence type="ECO:0000256" key="8">
    <source>
        <dbReference type="ARBA" id="ARBA00022840"/>
    </source>
</evidence>
<evidence type="ECO:0000313" key="19">
    <source>
        <dbReference type="Proteomes" id="UP001198010"/>
    </source>
</evidence>
<dbReference type="InterPro" id="IPR014018">
    <property type="entry name" value="SecA_motor_DEAD"/>
</dbReference>
<dbReference type="AlphaFoldDB" id="A0AB35HB84"/>
<dbReference type="InterPro" id="IPR001650">
    <property type="entry name" value="Helicase_C-like"/>
</dbReference>
<comment type="subcellular location">
    <subcellularLocation>
        <location evidence="13">Cell membrane</location>
        <topology evidence="13">Peripheral membrane protein</topology>
        <orientation evidence="13">Cytoplasmic side</orientation>
    </subcellularLocation>
    <subcellularLocation>
        <location evidence="13">Cytoplasm</location>
    </subcellularLocation>
    <text evidence="13">Distribution is 50-50.</text>
</comment>
<keyword evidence="6 13" id="KW-0547">Nucleotide-binding</keyword>
<dbReference type="Pfam" id="PF07516">
    <property type="entry name" value="SecA_SW"/>
    <property type="match status" value="1"/>
</dbReference>
<proteinExistence type="inferred from homology"/>
<keyword evidence="2 13" id="KW-0813">Transport</keyword>
<dbReference type="GO" id="GO:0008564">
    <property type="term" value="F:protein-exporting ATPase activity"/>
    <property type="evidence" value="ECO:0007669"/>
    <property type="project" value="UniProtKB-EC"/>
</dbReference>
<comment type="similarity">
    <text evidence="1 13 14">Belongs to the SecA family.</text>
</comment>
<dbReference type="HAMAP" id="MF_01382">
    <property type="entry name" value="SecA"/>
    <property type="match status" value="1"/>
</dbReference>
<dbReference type="PROSITE" id="PS51196">
    <property type="entry name" value="SECA_MOTOR_DEAD"/>
    <property type="match status" value="1"/>
</dbReference>
<dbReference type="GO" id="GO:0065002">
    <property type="term" value="P:intracellular protein transmembrane transport"/>
    <property type="evidence" value="ECO:0007669"/>
    <property type="project" value="UniProtKB-UniRule"/>
</dbReference>
<evidence type="ECO:0000256" key="1">
    <source>
        <dbReference type="ARBA" id="ARBA00007650"/>
    </source>
</evidence>
<feature type="binding site" evidence="13">
    <location>
        <position position="493"/>
    </location>
    <ligand>
        <name>ATP</name>
        <dbReference type="ChEBI" id="CHEBI:30616"/>
    </ligand>
</feature>
<dbReference type="Gene3D" id="1.10.3060.10">
    <property type="entry name" value="Helical scaffold and wing domains of SecA"/>
    <property type="match status" value="1"/>
</dbReference>
<feature type="domain" description="Helicase C-terminal" evidence="16">
    <location>
        <begin position="403"/>
        <end position="587"/>
    </location>
</feature>
<dbReference type="SMART" id="SM00957">
    <property type="entry name" value="SecA_DEAD"/>
    <property type="match status" value="1"/>
</dbReference>
<feature type="binding site" evidence="13">
    <location>
        <begin position="104"/>
        <end position="108"/>
    </location>
    <ligand>
        <name>ATP</name>
        <dbReference type="ChEBI" id="CHEBI:30616"/>
    </ligand>
</feature>
<dbReference type="PROSITE" id="PS01312">
    <property type="entry name" value="SECA"/>
    <property type="match status" value="1"/>
</dbReference>
<dbReference type="GO" id="GO:0043952">
    <property type="term" value="P:protein transport by the Sec complex"/>
    <property type="evidence" value="ECO:0007669"/>
    <property type="project" value="TreeGrafter"/>
</dbReference>
<gene>
    <name evidence="13 18" type="primary">secA</name>
    <name evidence="18" type="ORF">LJD63_01940</name>
</gene>
<dbReference type="Proteomes" id="UP001198010">
    <property type="component" value="Unassembled WGS sequence"/>
</dbReference>
<evidence type="ECO:0000256" key="7">
    <source>
        <dbReference type="ARBA" id="ARBA00022833"/>
    </source>
</evidence>
<dbReference type="SMART" id="SM00958">
    <property type="entry name" value="SecA_PP_bind"/>
    <property type="match status" value="1"/>
</dbReference>
<comment type="function">
    <text evidence="13">Part of the Sec protein translocase complex. Interacts with the SecYEG preprotein conducting channel. Has a central role in coupling the hydrolysis of ATP to the transfer of proteins into and across the cell membrane, serving as an ATP-driven molecular motor driving the stepwise translocation of polypeptide chains across the membrane.</text>
</comment>
<dbReference type="GO" id="GO:0005829">
    <property type="term" value="C:cytosol"/>
    <property type="evidence" value="ECO:0007669"/>
    <property type="project" value="TreeGrafter"/>
</dbReference>
<feature type="binding site" evidence="13">
    <location>
        <position position="86"/>
    </location>
    <ligand>
        <name>ATP</name>
        <dbReference type="ChEBI" id="CHEBI:30616"/>
    </ligand>
</feature>
<evidence type="ECO:0000256" key="12">
    <source>
        <dbReference type="ARBA" id="ARBA00023136"/>
    </source>
</evidence>
<comment type="catalytic activity">
    <reaction evidence="13">
        <text>ATP + H2O + cellular proteinSide 1 = ADP + phosphate + cellular proteinSide 2.</text>
        <dbReference type="EC" id="7.4.2.8"/>
    </reaction>
</comment>
<evidence type="ECO:0000256" key="3">
    <source>
        <dbReference type="ARBA" id="ARBA00022475"/>
    </source>
</evidence>
<keyword evidence="10 13" id="KW-1278">Translocase</keyword>
<keyword evidence="5" id="KW-0479">Metal-binding</keyword>
<dbReference type="EC" id="7.4.2.8" evidence="13"/>
<evidence type="ECO:0000259" key="17">
    <source>
        <dbReference type="PROSITE" id="PS51196"/>
    </source>
</evidence>
<evidence type="ECO:0000313" key="18">
    <source>
        <dbReference type="EMBL" id="MCB8605021.1"/>
    </source>
</evidence>
<dbReference type="PANTHER" id="PTHR30612">
    <property type="entry name" value="SECA INNER MEMBRANE COMPONENT OF SEC PROTEIN SECRETION SYSTEM"/>
    <property type="match status" value="1"/>
</dbReference>
<reference evidence="18" key="1">
    <citation type="submission" date="2021-10" db="EMBL/GenBank/DDBJ databases">
        <title>Collection of gut derived symbiotic bacterial strains cultured from healthy donors.</title>
        <authorList>
            <person name="Lin H."/>
            <person name="Littmann E."/>
            <person name="Kohout C."/>
            <person name="Pamer E.G."/>
        </authorList>
    </citation>
    <scope>NUCLEOTIDE SEQUENCE</scope>
    <source>
        <strain evidence="18">DFI.4.35</strain>
    </source>
</reference>
<evidence type="ECO:0000256" key="13">
    <source>
        <dbReference type="HAMAP-Rule" id="MF_01382"/>
    </source>
</evidence>
<evidence type="ECO:0000256" key="4">
    <source>
        <dbReference type="ARBA" id="ARBA00022490"/>
    </source>
</evidence>
<dbReference type="Pfam" id="PF01043">
    <property type="entry name" value="SecA_PP_bind"/>
    <property type="match status" value="1"/>
</dbReference>
<dbReference type="NCBIfam" id="NF009538">
    <property type="entry name" value="PRK12904.1"/>
    <property type="match status" value="1"/>
</dbReference>
<dbReference type="InterPro" id="IPR011130">
    <property type="entry name" value="SecA_preprotein_X-link_dom"/>
</dbReference>
<evidence type="ECO:0000256" key="9">
    <source>
        <dbReference type="ARBA" id="ARBA00022927"/>
    </source>
</evidence>
<dbReference type="SUPFAM" id="SSF81886">
    <property type="entry name" value="Helical scaffold and wing domains of SecA"/>
    <property type="match status" value="1"/>
</dbReference>
<accession>A0AB35HB84</accession>
<dbReference type="CDD" id="cd18803">
    <property type="entry name" value="SF2_C_secA"/>
    <property type="match status" value="1"/>
</dbReference>
<dbReference type="CDD" id="cd17928">
    <property type="entry name" value="DEXDc_SecA"/>
    <property type="match status" value="1"/>
</dbReference>
<dbReference type="InterPro" id="IPR027417">
    <property type="entry name" value="P-loop_NTPase"/>
</dbReference>
<dbReference type="InterPro" id="IPR020937">
    <property type="entry name" value="SecA_CS"/>
</dbReference>
<keyword evidence="9 13" id="KW-0653">Protein transport</keyword>
<dbReference type="NCBIfam" id="TIGR00963">
    <property type="entry name" value="secA"/>
    <property type="match status" value="1"/>
</dbReference>
<protein>
    <recommendedName>
        <fullName evidence="13 14">Protein translocase subunit SecA</fullName>
        <ecNumber evidence="13">7.4.2.8</ecNumber>
    </recommendedName>
</protein>
<evidence type="ECO:0000256" key="14">
    <source>
        <dbReference type="RuleBase" id="RU003874"/>
    </source>
</evidence>
<sequence>MLSFLQRLLGNNNAKEIKKMRAIADHINEIEPNYVKLSDANLVAKTDEFKRRLQKGETLDDILPEAFAVVREASKRVLGMRHFDVQLIGGICLHRGNIAEMRTGEGKTLVATLPVYLNALTGNGVHVVTVNDYLATRDSEQMGRLYNFLGLSTGLIVANLDFNQRKEAYACDITYGTNNEFGFDYLRDNMVSDVSQMVQRPLNYAIVDEVDSILIDEARTPLIISGPGQRSTDNYYKLAKIVPHLVKDEDYTIDEKQKTIAPTDSGIAKVEKMLGVENLYDSENIELNHLLGASLRAYAMMHRDTDYVVKDGEVVIVDEFTGRLMFGRRYSDGLHQAIEAKEGLKVERESQTLASVTFQNYFRMYKKLAGMTGTAKTEEKEFIDIYGLEVLPIPPNKPLARIDLPDQIFKTKAAKYRAVVRNAVERHQTGQPILIGTTSITQSEELSDMLLRAGVPHKVLNAKHHEKEAEIVADAGQMGMVTIATNMAGRGTDITLGEGVPELGGLAILGTERHESRRIDNQLRGRAGRQGDPGSSQFFLSLEDDLMRIFGADNITGIMDKLGMEEDEPIEHSLITKSIERAQKKVEDHNYNIRKYVLEYDDVMNQQREVLYEQRRRILRNESLRDTINEMIDKLVTESVDAYADEKLYPEEWDYEGLYKHLSQYFLTEEIMSSQDMEEYSRQELLERLLEIAHAEYQDRVDMLGDAMFGQLEKAIMLRVVDNKWMEHLDNMDMLREGIGLRAYGQKNPLVEYKFEAFDMFQNMIAAIQDETIMALYKIRAQLIQEIEEPVDHLEGAQPHHEDVLEPQNID</sequence>
<dbReference type="InterPro" id="IPR036670">
    <property type="entry name" value="SecA_X-link_sf"/>
</dbReference>
<dbReference type="InterPro" id="IPR014001">
    <property type="entry name" value="Helicase_ATP-bd"/>
</dbReference>
<dbReference type="SUPFAM" id="SSF52540">
    <property type="entry name" value="P-loop containing nucleoside triphosphate hydrolases"/>
    <property type="match status" value="2"/>
</dbReference>
<evidence type="ECO:0000256" key="10">
    <source>
        <dbReference type="ARBA" id="ARBA00022967"/>
    </source>
</evidence>
<dbReference type="RefSeq" id="WP_119208227.1">
    <property type="nucleotide sequence ID" value="NZ_JAJDLA010000002.1"/>
</dbReference>
<keyword evidence="8 13" id="KW-0067">ATP-binding</keyword>
<evidence type="ECO:0000256" key="6">
    <source>
        <dbReference type="ARBA" id="ARBA00022741"/>
    </source>
</evidence>
<dbReference type="PROSITE" id="PS51192">
    <property type="entry name" value="HELICASE_ATP_BIND_1"/>
    <property type="match status" value="1"/>
</dbReference>
<keyword evidence="11 13" id="KW-0811">Translocation</keyword>
<evidence type="ECO:0000256" key="2">
    <source>
        <dbReference type="ARBA" id="ARBA00022448"/>
    </source>
</evidence>
<dbReference type="PROSITE" id="PS51194">
    <property type="entry name" value="HELICASE_CTER"/>
    <property type="match status" value="1"/>
</dbReference>
<keyword evidence="3 13" id="KW-1003">Cell membrane</keyword>
<dbReference type="InterPro" id="IPR011116">
    <property type="entry name" value="SecA_Wing/Scaffold"/>
</dbReference>
<name>A0AB35HB84_9FIRM</name>
<dbReference type="Pfam" id="PF07517">
    <property type="entry name" value="SecA_DEAD"/>
    <property type="match status" value="1"/>
</dbReference>
<keyword evidence="4 13" id="KW-0963">Cytoplasm</keyword>
<feature type="domain" description="Helicase ATP-binding" evidence="15">
    <location>
        <begin position="88"/>
        <end position="246"/>
    </location>
</feature>
<keyword evidence="12 13" id="KW-0472">Membrane</keyword>
<dbReference type="InterPro" id="IPR044722">
    <property type="entry name" value="SecA_SF2_C"/>
</dbReference>
<dbReference type="NCBIfam" id="NF006630">
    <property type="entry name" value="PRK09200.1"/>
    <property type="match status" value="1"/>
</dbReference>
<dbReference type="FunFam" id="3.40.50.300:FF:000334">
    <property type="entry name" value="Protein translocase subunit SecA"/>
    <property type="match status" value="1"/>
</dbReference>
<dbReference type="FunFam" id="3.90.1440.10:FF:000001">
    <property type="entry name" value="Preprotein translocase subunit SecA"/>
    <property type="match status" value="1"/>
</dbReference>
<dbReference type="GO" id="GO:0005524">
    <property type="term" value="F:ATP binding"/>
    <property type="evidence" value="ECO:0007669"/>
    <property type="project" value="UniProtKB-UniRule"/>
</dbReference>
<dbReference type="GO" id="GO:0031522">
    <property type="term" value="C:cell envelope Sec protein transport complex"/>
    <property type="evidence" value="ECO:0007669"/>
    <property type="project" value="TreeGrafter"/>
</dbReference>
<comment type="subunit">
    <text evidence="13">Monomer and homodimer. Part of the essential Sec protein translocation apparatus which comprises SecA, SecYEG and auxiliary proteins SecDF. Other proteins may also be involved.</text>
</comment>
<dbReference type="FunFam" id="3.40.50.300:FF:000429">
    <property type="entry name" value="Preprotein translocase subunit SecA"/>
    <property type="match status" value="1"/>
</dbReference>